<feature type="compositionally biased region" description="Basic residues" evidence="1">
    <location>
        <begin position="58"/>
        <end position="74"/>
    </location>
</feature>
<feature type="compositionally biased region" description="Basic and acidic residues" evidence="1">
    <location>
        <begin position="114"/>
        <end position="135"/>
    </location>
</feature>
<feature type="region of interest" description="Disordered" evidence="1">
    <location>
        <begin position="1"/>
        <end position="207"/>
    </location>
</feature>
<sequence length="207" mass="22695">RRHRRRQRRRAVPAAAAVAPAVRAVEPNGADGRGGGRPGRSGLGRPRRQAQSWQGRADRRHGRPDRRGLGRRGRGRTEPRIREPRAERWPAHRGGAADIPEPQQRCGHLRTGRKREPAEARATRPEVPQRADHRRAIPVGNQRHAAGRRGDAENRGRRAERAGALAGKQPAGPAAHQRGVEDRLGPAPFGKLRERPGSGVAPRAHGV</sequence>
<feature type="compositionally biased region" description="Basic residues" evidence="1">
    <location>
        <begin position="1"/>
        <end position="11"/>
    </location>
</feature>
<feature type="non-terminal residue" evidence="2">
    <location>
        <position position="207"/>
    </location>
</feature>
<protein>
    <submittedName>
        <fullName evidence="2">Uncharacterized protein</fullName>
    </submittedName>
</protein>
<evidence type="ECO:0000313" key="2">
    <source>
        <dbReference type="EMBL" id="CAA9236122.1"/>
    </source>
</evidence>
<feature type="compositionally biased region" description="Low complexity" evidence="1">
    <location>
        <begin position="12"/>
        <end position="25"/>
    </location>
</feature>
<reference evidence="2" key="1">
    <citation type="submission" date="2020-02" db="EMBL/GenBank/DDBJ databases">
        <authorList>
            <person name="Meier V. D."/>
        </authorList>
    </citation>
    <scope>NUCLEOTIDE SEQUENCE</scope>
    <source>
        <strain evidence="2">AVDCRST_MAG04</strain>
    </source>
</reference>
<feature type="compositionally biased region" description="Gly residues" evidence="1">
    <location>
        <begin position="31"/>
        <end position="42"/>
    </location>
</feature>
<dbReference type="EMBL" id="CADCTL010000097">
    <property type="protein sequence ID" value="CAA9236122.1"/>
    <property type="molecule type" value="Genomic_DNA"/>
</dbReference>
<name>A0A6J4HZE9_9PROT</name>
<organism evidence="2">
    <name type="scientific">uncultured Acetobacteraceae bacterium</name>
    <dbReference type="NCBI Taxonomy" id="169975"/>
    <lineage>
        <taxon>Bacteria</taxon>
        <taxon>Pseudomonadati</taxon>
        <taxon>Pseudomonadota</taxon>
        <taxon>Alphaproteobacteria</taxon>
        <taxon>Acetobacterales</taxon>
        <taxon>Acetobacteraceae</taxon>
        <taxon>environmental samples</taxon>
    </lineage>
</organism>
<feature type="compositionally biased region" description="Basic and acidic residues" evidence="1">
    <location>
        <begin position="75"/>
        <end position="90"/>
    </location>
</feature>
<feature type="non-terminal residue" evidence="2">
    <location>
        <position position="1"/>
    </location>
</feature>
<gene>
    <name evidence="2" type="ORF">AVDCRST_MAG04-1377</name>
</gene>
<accession>A0A6J4HZE9</accession>
<feature type="compositionally biased region" description="Basic and acidic residues" evidence="1">
    <location>
        <begin position="148"/>
        <end position="161"/>
    </location>
</feature>
<evidence type="ECO:0000256" key="1">
    <source>
        <dbReference type="SAM" id="MobiDB-lite"/>
    </source>
</evidence>
<dbReference type="AlphaFoldDB" id="A0A6J4HZE9"/>
<proteinExistence type="predicted"/>